<organism evidence="1 2">
    <name type="scientific">Salininema proteolyticum</name>
    <dbReference type="NCBI Taxonomy" id="1607685"/>
    <lineage>
        <taxon>Bacteria</taxon>
        <taxon>Bacillati</taxon>
        <taxon>Actinomycetota</taxon>
        <taxon>Actinomycetes</taxon>
        <taxon>Glycomycetales</taxon>
        <taxon>Glycomycetaceae</taxon>
        <taxon>Salininema</taxon>
    </lineage>
</organism>
<proteinExistence type="predicted"/>
<evidence type="ECO:0000313" key="1">
    <source>
        <dbReference type="EMBL" id="MFC4333862.1"/>
    </source>
</evidence>
<protein>
    <submittedName>
        <fullName evidence="1">Uncharacterized protein</fullName>
    </submittedName>
</protein>
<evidence type="ECO:0000313" key="2">
    <source>
        <dbReference type="Proteomes" id="UP001595823"/>
    </source>
</evidence>
<dbReference type="RefSeq" id="WP_380617601.1">
    <property type="nucleotide sequence ID" value="NZ_JBHSDK010000002.1"/>
</dbReference>
<dbReference type="Proteomes" id="UP001595823">
    <property type="component" value="Unassembled WGS sequence"/>
</dbReference>
<gene>
    <name evidence="1" type="ORF">ACFPET_01465</name>
</gene>
<reference evidence="2" key="1">
    <citation type="journal article" date="2019" name="Int. J. Syst. Evol. Microbiol.">
        <title>The Global Catalogue of Microorganisms (GCM) 10K type strain sequencing project: providing services to taxonomists for standard genome sequencing and annotation.</title>
        <authorList>
            <consortium name="The Broad Institute Genomics Platform"/>
            <consortium name="The Broad Institute Genome Sequencing Center for Infectious Disease"/>
            <person name="Wu L."/>
            <person name="Ma J."/>
        </authorList>
    </citation>
    <scope>NUCLEOTIDE SEQUENCE [LARGE SCALE GENOMIC DNA]</scope>
    <source>
        <strain evidence="2">IBRC-M 10908</strain>
    </source>
</reference>
<dbReference type="EMBL" id="JBHSDK010000002">
    <property type="protein sequence ID" value="MFC4333862.1"/>
    <property type="molecule type" value="Genomic_DNA"/>
</dbReference>
<keyword evidence="2" id="KW-1185">Reference proteome</keyword>
<name>A0ABV8TTF9_9ACTN</name>
<comment type="caution">
    <text evidence="1">The sequence shown here is derived from an EMBL/GenBank/DDBJ whole genome shotgun (WGS) entry which is preliminary data.</text>
</comment>
<sequence length="113" mass="11276">MAALSTVDVSVASPVNDLDGDLVSAAAGGDTAEVATSNMFLVVKNDDASSHTATIATPGAVKGLAIDDVAVTVADGDYAIVPLSLIFRGSTGRASISYDAVTSVSVGVFRMVI</sequence>
<accession>A0ABV8TTF9</accession>